<keyword evidence="1" id="KW-0614">Plasmid</keyword>
<proteinExistence type="predicted"/>
<evidence type="ECO:0000313" key="2">
    <source>
        <dbReference type="Proteomes" id="UP000027186"/>
    </source>
</evidence>
<sequence>MPGFAMLSGTIVEVTDEWLRVHQSYRFGDAAPMSYSLRWPIPPVRVIGSLQAGRHADFLAPDWLVRDKQAEIHKLARHARQRQSVSPDAIAFL</sequence>
<dbReference type="AlphaFoldDB" id="A0A060DWE5"/>
<dbReference type="EMBL" id="CP007795">
    <property type="protein sequence ID" value="AIB15403.1"/>
    <property type="molecule type" value="Genomic_DNA"/>
</dbReference>
<accession>A0A060DWE5</accession>
<geneLocation type="plasmid" evidence="1 2">
    <name>AbAZ39_p2</name>
</geneLocation>
<dbReference type="Proteomes" id="UP000027186">
    <property type="component" value="Plasmid AbAZ39_p2"/>
</dbReference>
<gene>
    <name evidence="1" type="ORF">ABAZ39_26285</name>
</gene>
<dbReference type="KEGG" id="abq:ABAZ39_26285"/>
<reference evidence="1 2" key="1">
    <citation type="journal article" date="2014" name="Genome Announc.">
        <title>Complete Genome Sequence of the Model Rhizosphere Strain Azospirillum brasilense Az39, Successfully Applied in Agriculture.</title>
        <authorList>
            <person name="Rivera D."/>
            <person name="Revale S."/>
            <person name="Molina R."/>
            <person name="Gualpa J."/>
            <person name="Puente M."/>
            <person name="Maroniche G."/>
            <person name="Paris G."/>
            <person name="Baker D."/>
            <person name="Clavijo B."/>
            <person name="McLay K."/>
            <person name="Spaepen S."/>
            <person name="Perticari A."/>
            <person name="Vazquez M."/>
            <person name="Wisniewski-Dye F."/>
            <person name="Watkins C."/>
            <person name="Martinez-Abarca F."/>
            <person name="Vanderleyden J."/>
            <person name="Cassan F."/>
        </authorList>
    </citation>
    <scope>NUCLEOTIDE SEQUENCE [LARGE SCALE GENOMIC DNA]</scope>
    <source>
        <strain evidence="1 2">Az39</strain>
        <plasmid evidence="1">AbAZ39_p2</plasmid>
    </source>
</reference>
<name>A0A060DWE5_9PROT</name>
<protein>
    <submittedName>
        <fullName evidence="1">Uncharacterized protein</fullName>
    </submittedName>
</protein>
<evidence type="ECO:0000313" key="1">
    <source>
        <dbReference type="EMBL" id="AIB15403.1"/>
    </source>
</evidence>
<organism evidence="1 2">
    <name type="scientific">Azospirillum argentinense</name>
    <dbReference type="NCBI Taxonomy" id="2970906"/>
    <lineage>
        <taxon>Bacteria</taxon>
        <taxon>Pseudomonadati</taxon>
        <taxon>Pseudomonadota</taxon>
        <taxon>Alphaproteobacteria</taxon>
        <taxon>Rhodospirillales</taxon>
        <taxon>Azospirillaceae</taxon>
        <taxon>Azospirillum</taxon>
    </lineage>
</organism>